<reference evidence="2 3" key="1">
    <citation type="submission" date="2020-07" db="EMBL/GenBank/DDBJ databases">
        <title>Sequencing the genomes of 1000 actinobacteria strains.</title>
        <authorList>
            <person name="Klenk H.-P."/>
        </authorList>
    </citation>
    <scope>NUCLEOTIDE SEQUENCE [LARGE SCALE GENOMIC DNA]</scope>
    <source>
        <strain evidence="2 3">DSM 44442</strain>
    </source>
</reference>
<gene>
    <name evidence="2" type="ORF">HNR10_006005</name>
</gene>
<evidence type="ECO:0000259" key="1">
    <source>
        <dbReference type="Pfam" id="PF04149"/>
    </source>
</evidence>
<comment type="caution">
    <text evidence="2">The sequence shown here is derived from an EMBL/GenBank/DDBJ whole genome shotgun (WGS) entry which is preliminary data.</text>
</comment>
<dbReference type="EMBL" id="JACCFS010000001">
    <property type="protein sequence ID" value="NYJ38124.1"/>
    <property type="molecule type" value="Genomic_DNA"/>
</dbReference>
<protein>
    <recommendedName>
        <fullName evidence="1">DUF397 domain-containing protein</fullName>
    </recommendedName>
</protein>
<accession>A0A7Z0ETW9</accession>
<dbReference type="InterPro" id="IPR007278">
    <property type="entry name" value="DUF397"/>
</dbReference>
<dbReference type="AlphaFoldDB" id="A0A7Z0ETW9"/>
<dbReference type="Pfam" id="PF04149">
    <property type="entry name" value="DUF397"/>
    <property type="match status" value="1"/>
</dbReference>
<sequence>MSDGDWFKSSYSGSSPNCVECRGQAGVTEMRDSKNPAHATLALPADQWAGLLATVRADQL</sequence>
<evidence type="ECO:0000313" key="2">
    <source>
        <dbReference type="EMBL" id="NYJ38124.1"/>
    </source>
</evidence>
<feature type="domain" description="DUF397" evidence="1">
    <location>
        <begin position="5"/>
        <end position="56"/>
    </location>
</feature>
<dbReference type="RefSeq" id="WP_179829312.1">
    <property type="nucleotide sequence ID" value="NZ_JACCFS010000001.1"/>
</dbReference>
<keyword evidence="3" id="KW-1185">Reference proteome</keyword>
<organism evidence="2 3">
    <name type="scientific">Nocardiopsis aegyptia</name>
    <dbReference type="NCBI Taxonomy" id="220378"/>
    <lineage>
        <taxon>Bacteria</taxon>
        <taxon>Bacillati</taxon>
        <taxon>Actinomycetota</taxon>
        <taxon>Actinomycetes</taxon>
        <taxon>Streptosporangiales</taxon>
        <taxon>Nocardiopsidaceae</taxon>
        <taxon>Nocardiopsis</taxon>
    </lineage>
</organism>
<proteinExistence type="predicted"/>
<dbReference type="Proteomes" id="UP000572051">
    <property type="component" value="Unassembled WGS sequence"/>
</dbReference>
<evidence type="ECO:0000313" key="3">
    <source>
        <dbReference type="Proteomes" id="UP000572051"/>
    </source>
</evidence>
<name>A0A7Z0ETW9_9ACTN</name>